<dbReference type="GO" id="GO:0005524">
    <property type="term" value="F:ATP binding"/>
    <property type="evidence" value="ECO:0007669"/>
    <property type="project" value="InterPro"/>
</dbReference>
<dbReference type="KEGG" id="ati:AL072_32830"/>
<dbReference type="EMBL" id="CP012408">
    <property type="protein sequence ID" value="ALG75728.1"/>
    <property type="molecule type" value="Genomic_DNA"/>
</dbReference>
<dbReference type="PANTHER" id="PTHR10887">
    <property type="entry name" value="DNA2/NAM7 HELICASE FAMILY"/>
    <property type="match status" value="1"/>
</dbReference>
<feature type="compositionally biased region" description="Acidic residues" evidence="1">
    <location>
        <begin position="878"/>
        <end position="889"/>
    </location>
</feature>
<dbReference type="PROSITE" id="PS50965">
    <property type="entry name" value="NERD"/>
    <property type="match status" value="1"/>
</dbReference>
<protein>
    <recommendedName>
        <fullName evidence="6">NERD domain-containing protein</fullName>
    </recommendedName>
</protein>
<feature type="domain" description="Protein kinase" evidence="2">
    <location>
        <begin position="503"/>
        <end position="784"/>
    </location>
</feature>
<accession>A0AAC8ZWJ8</accession>
<dbReference type="PANTHER" id="PTHR10887:SF495">
    <property type="entry name" value="HELICASE SENATAXIN ISOFORM X1-RELATED"/>
    <property type="match status" value="1"/>
</dbReference>
<name>A0AAC8ZWJ8_9PROT</name>
<dbReference type="InterPro" id="IPR003593">
    <property type="entry name" value="AAA+_ATPase"/>
</dbReference>
<evidence type="ECO:0000313" key="4">
    <source>
        <dbReference type="EMBL" id="ALG75728.1"/>
    </source>
</evidence>
<feature type="region of interest" description="Disordered" evidence="1">
    <location>
        <begin position="867"/>
        <end position="889"/>
    </location>
</feature>
<sequence length="1741" mass="193166">MLITPLKAEGIHHREVAGIDTLSKLLPPHWYGYANLEAATPDTHPKEIDVVIVLDDRIVIADIKEWGGQVASDGQKWYQNNKDMGASPVHKINNNARVLSSMINRHLTHMRVKDAVPRIDSCVIMVGSVDFRKIHERERRFVFGIDDFCKMIVDVEKRNRALTNRGVTKPEQALTRKGGPWKARFDQIFCSGNYFKPRNRIFDAYRVVSDVIHRHGEIYAEYDAQETEAADTSGLLRYWDFSKCDPKFYSAEGRAGIIGRERTVLNHLLERSQDMEYALLRQKVTDPEKGLRYWEIFERRRQTQRLSRFMSGEGRTMAKNVRIDLVRTMLANAARMHALDVSHCDIGDHSVWVELPSTVRFSHLFAARIPEGRTIAEDRYSLLAKPVSYPETQSGQVSSPFAKDVFLLGCVAHRLLLGREPDAVQGASAIWAPAADSNGSFASLHPWLEQALDPDVRKRFPNAQAMLDAFNVATKPLQADAETLERLHRFRTHEDLIEFMETYPSVKTISSSERGRLYRSVEDGDQLAVKLWNRVNWLEERTDGSRLLAFCQRARDLADLALDGICRIRDVSYLIDRVAVVMDWVEGPSLQDLLTAPKDTGPLQGTPAIVDFLLRLIGIVDGLHAQDLAHGDLSPANILCPPRDTAADPGATSDGGRAAAVTPVLIDVVDLPGPGEGERYTLEYAPREPATAFQRDRCGVLVIAEKLLERCELEPESLAPLAQAFGTCREKEPVFATLAPLADALSALRRPRGNGGLLLTIAIPEGVSDDFLLRPDAGEYHIGVRRQVGERMVTVTGASARLAIHLTREGRPWRVSALALSQDEVGLAQRHRCCGVAATILFQRGMFTDPESVRPLLDLPEVAAELQSRKGGQAADPVADEETGIEDGLDTDFNLDEEAEAAATGRPPAGTPAVDVAGLWRTLMDVELEDVVEAHIDHEVDFSISRKLILIRCRMLHGALEFDADDRVSVKTPNRHGDWVHVGVLDVGATRGNLAAIDSPRYRSFDGSNLFALGNRLRFESRKSIESRNRRERAITRILGGDAAIKNLVDHFTHRDSVWPISVKGAAVPDGKYLEGRYRLNESQVQAFQILWTTGPLGLLQGPPGTGKTTFIAAIIHHALTVGGARRILLASQAHEAVDNAAKGVIDLFAEAGETISLVRVGYKNDLSDTVRPYHKDSLEQRYRDEFRARLKEKIMVVGERLGLRTSYLESFHHLVTAVRPVLKKLGALASEQKHGPRPENDRNRRGSGERAELEDTVFRLLANIGLSAYEIAAVGYLAVPQVFINNDENAGLEGASQDATGQDAATAGDADDPEWVAEALNDEDFPDAEDELQSDIPVRKKQVLDLGEPNTFEVLAEALARKQQMPIMPDQLRRLVSAVDLMDDWIGHVGSRHRNFEEFLVGTRQIVCGTCVGLGSLSLGLKSNFDLVIIDEAARCTAGELAVPMQSGKRVILVGDHMQLPPFHVGEYVAETAKRIGIPREEVRRSDFERTFTSPYGRAVGQTLRIQYRMIEPIGRLVSEVFYRDSPLKHGRAAPKVQEGTWPGNLSKAVVWIDTAKAGARAFDTEVKHSKSRQNTAEERAVMRLLRDLDRHEPFQAWLQTNKAADKPLEYPIGIICTYMAQVNLIKKSLLSARISLALRESIRVDTVDSYQGKENLMVILSLVRNNEDGPQGDAGKTIKQGFLSQPHRINVALSRAMDRLVIVGTSKGWPAGSPMAAVASKARGLQAEGLAAFHDAEER</sequence>
<organism evidence="4 5">
    <name type="scientific">Azospirillum thiophilum</name>
    <dbReference type="NCBI Taxonomy" id="528244"/>
    <lineage>
        <taxon>Bacteria</taxon>
        <taxon>Pseudomonadati</taxon>
        <taxon>Pseudomonadota</taxon>
        <taxon>Alphaproteobacteria</taxon>
        <taxon>Rhodospirillales</taxon>
        <taxon>Azospirillaceae</taxon>
        <taxon>Azospirillum</taxon>
    </lineage>
</organism>
<evidence type="ECO:0000256" key="1">
    <source>
        <dbReference type="SAM" id="MobiDB-lite"/>
    </source>
</evidence>
<dbReference type="GO" id="GO:0004672">
    <property type="term" value="F:protein kinase activity"/>
    <property type="evidence" value="ECO:0007669"/>
    <property type="project" value="InterPro"/>
</dbReference>
<dbReference type="Proteomes" id="UP000069935">
    <property type="component" value="Chromosome 8"/>
</dbReference>
<evidence type="ECO:0000259" key="2">
    <source>
        <dbReference type="PROSITE" id="PS50011"/>
    </source>
</evidence>
<dbReference type="InterPro" id="IPR000719">
    <property type="entry name" value="Prot_kinase_dom"/>
</dbReference>
<dbReference type="InterPro" id="IPR047187">
    <property type="entry name" value="SF1_C_Upf1"/>
</dbReference>
<dbReference type="SUPFAM" id="SSF56112">
    <property type="entry name" value="Protein kinase-like (PK-like)"/>
    <property type="match status" value="1"/>
</dbReference>
<dbReference type="InterPro" id="IPR027417">
    <property type="entry name" value="P-loop_NTPase"/>
</dbReference>
<dbReference type="SMART" id="SM00382">
    <property type="entry name" value="AAA"/>
    <property type="match status" value="1"/>
</dbReference>
<dbReference type="RefSeq" id="WP_045586310.1">
    <property type="nucleotide sequence ID" value="NZ_CP012408.1"/>
</dbReference>
<proteinExistence type="predicted"/>
<keyword evidence="5" id="KW-1185">Reference proteome</keyword>
<dbReference type="Gene3D" id="1.10.510.10">
    <property type="entry name" value="Transferase(Phosphotransferase) domain 1"/>
    <property type="match status" value="2"/>
</dbReference>
<evidence type="ECO:0000259" key="3">
    <source>
        <dbReference type="PROSITE" id="PS50965"/>
    </source>
</evidence>
<feature type="compositionally biased region" description="Basic and acidic residues" evidence="1">
    <location>
        <begin position="1232"/>
        <end position="1251"/>
    </location>
</feature>
<dbReference type="CDD" id="cd18808">
    <property type="entry name" value="SF1_C_Upf1"/>
    <property type="match status" value="1"/>
</dbReference>
<dbReference type="InterPro" id="IPR041677">
    <property type="entry name" value="DNA2/NAM7_AAA_11"/>
</dbReference>
<dbReference type="PROSITE" id="PS50011">
    <property type="entry name" value="PROTEIN_KINASE_DOM"/>
    <property type="match status" value="1"/>
</dbReference>
<dbReference type="Gene3D" id="3.40.50.300">
    <property type="entry name" value="P-loop containing nucleotide triphosphate hydrolases"/>
    <property type="match status" value="2"/>
</dbReference>
<dbReference type="InterPro" id="IPR045055">
    <property type="entry name" value="DNA2/NAM7-like"/>
</dbReference>
<dbReference type="SUPFAM" id="SSF52540">
    <property type="entry name" value="P-loop containing nucleoside triphosphate hydrolases"/>
    <property type="match status" value="1"/>
</dbReference>
<dbReference type="Pfam" id="PF13086">
    <property type="entry name" value="AAA_11"/>
    <property type="match status" value="1"/>
</dbReference>
<reference evidence="5" key="1">
    <citation type="submission" date="2015-08" db="EMBL/GenBank/DDBJ databases">
        <title>Complete Genome Sequence of Azospirillum thiophilum BV-S.</title>
        <authorList>
            <person name="Fomenkov A."/>
            <person name="Vincze T."/>
            <person name="Grabovich M."/>
            <person name="Dubinina G."/>
            <person name="Orlova M."/>
            <person name="Belousova E."/>
            <person name="Roberts R.J."/>
        </authorList>
    </citation>
    <scope>NUCLEOTIDE SEQUENCE [LARGE SCALE GENOMIC DNA]</scope>
    <source>
        <strain evidence="5">BV-S</strain>
    </source>
</reference>
<dbReference type="InterPro" id="IPR011009">
    <property type="entry name" value="Kinase-like_dom_sf"/>
</dbReference>
<evidence type="ECO:0000313" key="5">
    <source>
        <dbReference type="Proteomes" id="UP000069935"/>
    </source>
</evidence>
<reference evidence="4 5" key="2">
    <citation type="journal article" date="2016" name="Genome Announc.">
        <title>Complete Genome Sequence of a Strain of Azospirillum thiophilum Isolated from a Sulfide Spring.</title>
        <authorList>
            <person name="Fomenkov A."/>
            <person name="Vincze T."/>
            <person name="Grabovich M."/>
            <person name="Anton B.P."/>
            <person name="Dubinina G."/>
            <person name="Orlova M."/>
            <person name="Belousova E."/>
            <person name="Roberts R.J."/>
        </authorList>
    </citation>
    <scope>NUCLEOTIDE SEQUENCE [LARGE SCALE GENOMIC DNA]</scope>
    <source>
        <strain evidence="4 5">BV-S</strain>
    </source>
</reference>
<gene>
    <name evidence="4" type="ORF">AL072_32830</name>
</gene>
<dbReference type="InterPro" id="IPR011528">
    <property type="entry name" value="NERD"/>
</dbReference>
<dbReference type="Pfam" id="PF13087">
    <property type="entry name" value="AAA_12"/>
    <property type="match status" value="1"/>
</dbReference>
<dbReference type="Pfam" id="PF08378">
    <property type="entry name" value="NERD"/>
    <property type="match status" value="1"/>
</dbReference>
<feature type="region of interest" description="Disordered" evidence="1">
    <location>
        <begin position="1230"/>
        <end position="1251"/>
    </location>
</feature>
<feature type="domain" description="NERD" evidence="3">
    <location>
        <begin position="10"/>
        <end position="122"/>
    </location>
</feature>
<evidence type="ECO:0008006" key="6">
    <source>
        <dbReference type="Google" id="ProtNLM"/>
    </source>
</evidence>
<dbReference type="CDD" id="cd17934">
    <property type="entry name" value="DEXXQc_Upf1-like"/>
    <property type="match status" value="2"/>
</dbReference>
<dbReference type="GO" id="GO:0004386">
    <property type="term" value="F:helicase activity"/>
    <property type="evidence" value="ECO:0007669"/>
    <property type="project" value="InterPro"/>
</dbReference>
<dbReference type="InterPro" id="IPR041679">
    <property type="entry name" value="DNA2/NAM7-like_C"/>
</dbReference>